<dbReference type="Pfam" id="PF12248">
    <property type="entry name" value="Methyltransf_FA"/>
    <property type="match status" value="1"/>
</dbReference>
<gene>
    <name evidence="3" type="ORF">BaRGS_00009351</name>
</gene>
<name>A0ABD0LIP8_9CAEN</name>
<accession>A0ABD0LIP8</accession>
<keyword evidence="4" id="KW-1185">Reference proteome</keyword>
<evidence type="ECO:0000256" key="1">
    <source>
        <dbReference type="SAM" id="Phobius"/>
    </source>
</evidence>
<keyword evidence="1" id="KW-0472">Membrane</keyword>
<keyword evidence="1" id="KW-1133">Transmembrane helix</keyword>
<evidence type="ECO:0000313" key="4">
    <source>
        <dbReference type="Proteomes" id="UP001519460"/>
    </source>
</evidence>
<dbReference type="InterPro" id="IPR022041">
    <property type="entry name" value="Methyltransf_FA"/>
</dbReference>
<sequence length="366" mass="39152">TGTCRPTLKIPGVETFVVMPILDMLGRSSVVFDVQACSDVYILLSTDTFHPHVNMSEHIQIELGAEGNTVTRISTCVDGTCNLNAETYHSPLSVTEIRQFWVTWETGGVAIGSGSATSTGTILSYAFPTSMEINFLHLAGNHGLSYVITFDAPFLDEYCTGSTNPPVPDACPEQTTVADTTVADTTIADTTVADTTVADTTVADTTVADTTVADTTVADTTIGDTTVAETTFGQETTETVTQPQTTTQTPPVQIVFSPEQRPCSCVREPPPDPSLTAEEVKEKQEKEKNEAVDKIVKELSVPRNNVSAVVRRSISAPDERNSSKYMGVVAGAVCGAPFALIFLSDILALVKAMWGRIRRLCASART</sequence>
<feature type="transmembrane region" description="Helical" evidence="1">
    <location>
        <begin position="325"/>
        <end position="350"/>
    </location>
</feature>
<organism evidence="3 4">
    <name type="scientific">Batillaria attramentaria</name>
    <dbReference type="NCBI Taxonomy" id="370345"/>
    <lineage>
        <taxon>Eukaryota</taxon>
        <taxon>Metazoa</taxon>
        <taxon>Spiralia</taxon>
        <taxon>Lophotrochozoa</taxon>
        <taxon>Mollusca</taxon>
        <taxon>Gastropoda</taxon>
        <taxon>Caenogastropoda</taxon>
        <taxon>Sorbeoconcha</taxon>
        <taxon>Cerithioidea</taxon>
        <taxon>Batillariidae</taxon>
        <taxon>Batillaria</taxon>
    </lineage>
</organism>
<dbReference type="EMBL" id="JACVVK020000044">
    <property type="protein sequence ID" value="KAK7499376.1"/>
    <property type="molecule type" value="Genomic_DNA"/>
</dbReference>
<reference evidence="3 4" key="1">
    <citation type="journal article" date="2023" name="Sci. Data">
        <title>Genome assembly of the Korean intertidal mud-creeper Batillaria attramentaria.</title>
        <authorList>
            <person name="Patra A.K."/>
            <person name="Ho P.T."/>
            <person name="Jun S."/>
            <person name="Lee S.J."/>
            <person name="Kim Y."/>
            <person name="Won Y.J."/>
        </authorList>
    </citation>
    <scope>NUCLEOTIDE SEQUENCE [LARGE SCALE GENOMIC DNA]</scope>
    <source>
        <strain evidence="3">Wonlab-2016</strain>
    </source>
</reference>
<feature type="domain" description="Farnesoic acid O-methyl transferase" evidence="2">
    <location>
        <begin position="25"/>
        <end position="138"/>
    </location>
</feature>
<evidence type="ECO:0000313" key="3">
    <source>
        <dbReference type="EMBL" id="KAK7499376.1"/>
    </source>
</evidence>
<dbReference type="Proteomes" id="UP001519460">
    <property type="component" value="Unassembled WGS sequence"/>
</dbReference>
<comment type="caution">
    <text evidence="3">The sequence shown here is derived from an EMBL/GenBank/DDBJ whole genome shotgun (WGS) entry which is preliminary data.</text>
</comment>
<evidence type="ECO:0000259" key="2">
    <source>
        <dbReference type="Pfam" id="PF12248"/>
    </source>
</evidence>
<protein>
    <recommendedName>
        <fullName evidence="2">Farnesoic acid O-methyl transferase domain-containing protein</fullName>
    </recommendedName>
</protein>
<feature type="non-terminal residue" evidence="3">
    <location>
        <position position="1"/>
    </location>
</feature>
<proteinExistence type="predicted"/>
<keyword evidence="1" id="KW-0812">Transmembrane</keyword>
<dbReference type="AlphaFoldDB" id="A0ABD0LIP8"/>